<accession>A0ABM7F4D4</accession>
<name>A0ABM7F4D4_9ACTN</name>
<dbReference type="EMBL" id="AP018448">
    <property type="protein sequence ID" value="BBC30677.1"/>
    <property type="molecule type" value="Genomic_DNA"/>
</dbReference>
<dbReference type="Pfam" id="PF18897">
    <property type="entry name" value="Gp3-like"/>
    <property type="match status" value="1"/>
</dbReference>
<sequence length="220" mass="23807">MAQIYGREKLVGQITAEEWRTGRRAGLRPWLLTTKSREVAERASGLYQGEVACAASGGDLHARKLYAEGIAVIVASVANVRHRLALESERGLVHACDGSRSLPPMPDEGQPCGCPDDPFERKAAARAGAGPRPDARVIFRLAAAPGLGELSFQSSAWQFYESLESVSHKVKRTGGPVQMELVLREQRLATRSGLDVSFAYPDVHSVRRLPVTQAGLHLAA</sequence>
<proteinExistence type="predicted"/>
<keyword evidence="2" id="KW-1185">Reference proteome</keyword>
<dbReference type="InterPro" id="IPR043991">
    <property type="entry name" value="Gp3-like"/>
</dbReference>
<organism evidence="1 2">
    <name type="scientific">Streptomyces graminofaciens</name>
    <dbReference type="NCBI Taxonomy" id="68212"/>
    <lineage>
        <taxon>Bacteria</taxon>
        <taxon>Bacillati</taxon>
        <taxon>Actinomycetota</taxon>
        <taxon>Actinomycetes</taxon>
        <taxon>Kitasatosporales</taxon>
        <taxon>Streptomycetaceae</taxon>
        <taxon>Streptomyces</taxon>
    </lineage>
</organism>
<dbReference type="Proteomes" id="UP001321542">
    <property type="component" value="Chromosome"/>
</dbReference>
<reference evidence="1 2" key="1">
    <citation type="journal article" date="2010" name="ChemBioChem">
        <title>Cloning and characterization of the biosynthetic gene cluster of 16-membered macrolide antibiotic FD-891: involvement of a dual functional cytochrome P450 monooxygenase catalyzing epoxidation and hydroxylation.</title>
        <authorList>
            <person name="Kudo F."/>
            <person name="Motegi A."/>
            <person name="Mizoue K."/>
            <person name="Eguchi T."/>
        </authorList>
    </citation>
    <scope>NUCLEOTIDE SEQUENCE [LARGE SCALE GENOMIC DNA]</scope>
    <source>
        <strain evidence="1 2">A-8890</strain>
    </source>
</reference>
<evidence type="ECO:0000313" key="1">
    <source>
        <dbReference type="EMBL" id="BBC30677.1"/>
    </source>
</evidence>
<reference evidence="1 2" key="2">
    <citation type="journal article" date="2023" name="ChemBioChem">
        <title>Acyltransferase Domain Exchange between Two Independent Type I Polyketide Synthases in the Same Producer Strain of Macrolide Antibiotics.</title>
        <authorList>
            <person name="Kudo F."/>
            <person name="Kishikawa K."/>
            <person name="Tsuboi K."/>
            <person name="Kido T."/>
            <person name="Usui T."/>
            <person name="Hashimoto J."/>
            <person name="Shin-Ya K."/>
            <person name="Miyanaga A."/>
            <person name="Eguchi T."/>
        </authorList>
    </citation>
    <scope>NUCLEOTIDE SEQUENCE [LARGE SCALE GENOMIC DNA]</scope>
    <source>
        <strain evidence="1 2">A-8890</strain>
    </source>
</reference>
<protein>
    <submittedName>
        <fullName evidence="1">Uncharacterized protein</fullName>
    </submittedName>
</protein>
<gene>
    <name evidence="1" type="ORF">SGFS_019710</name>
</gene>
<evidence type="ECO:0000313" key="2">
    <source>
        <dbReference type="Proteomes" id="UP001321542"/>
    </source>
</evidence>
<dbReference type="RefSeq" id="WP_286249364.1">
    <property type="nucleotide sequence ID" value="NZ_AP018448.1"/>
</dbReference>